<dbReference type="Pfam" id="PF02518">
    <property type="entry name" value="HATPase_c"/>
    <property type="match status" value="1"/>
</dbReference>
<evidence type="ECO:0000256" key="9">
    <source>
        <dbReference type="SAM" id="Phobius"/>
    </source>
</evidence>
<dbReference type="STRING" id="281362.AT959_06805"/>
<feature type="transmembrane region" description="Helical" evidence="9">
    <location>
        <begin position="77"/>
        <end position="93"/>
    </location>
</feature>
<feature type="transmembrane region" description="Helical" evidence="9">
    <location>
        <begin position="105"/>
        <end position="129"/>
    </location>
</feature>
<dbReference type="NCBIfam" id="TIGR02916">
    <property type="entry name" value="PEP_his_kin"/>
    <property type="match status" value="1"/>
</dbReference>
<accession>A0A133XKC8</accession>
<feature type="domain" description="Histidine kinase" evidence="10">
    <location>
        <begin position="490"/>
        <end position="692"/>
    </location>
</feature>
<organism evidence="11 12">
    <name type="scientific">Dechloromonas denitrificans</name>
    <dbReference type="NCBI Taxonomy" id="281362"/>
    <lineage>
        <taxon>Bacteria</taxon>
        <taxon>Pseudomonadati</taxon>
        <taxon>Pseudomonadota</taxon>
        <taxon>Betaproteobacteria</taxon>
        <taxon>Rhodocyclales</taxon>
        <taxon>Azonexaceae</taxon>
        <taxon>Dechloromonas</taxon>
    </lineage>
</organism>
<dbReference type="EC" id="2.7.13.3" evidence="2"/>
<dbReference type="InterPro" id="IPR004358">
    <property type="entry name" value="Sig_transdc_His_kin-like_C"/>
</dbReference>
<proteinExistence type="predicted"/>
<name>A0A133XKC8_9RHOO</name>
<gene>
    <name evidence="11" type="ORF">AT959_06805</name>
</gene>
<dbReference type="PANTHER" id="PTHR43065:SF10">
    <property type="entry name" value="PEROXIDE STRESS-ACTIVATED HISTIDINE KINASE MAK3"/>
    <property type="match status" value="1"/>
</dbReference>
<dbReference type="Gene3D" id="3.30.565.10">
    <property type="entry name" value="Histidine kinase-like ATPase, C-terminal domain"/>
    <property type="match status" value="1"/>
</dbReference>
<dbReference type="SUPFAM" id="SSF47384">
    <property type="entry name" value="Homodimeric domain of signal transducing histidine kinase"/>
    <property type="match status" value="1"/>
</dbReference>
<comment type="catalytic activity">
    <reaction evidence="1">
        <text>ATP + protein L-histidine = ADP + protein N-phospho-L-histidine.</text>
        <dbReference type="EC" id="2.7.13.3"/>
    </reaction>
</comment>
<evidence type="ECO:0000313" key="12">
    <source>
        <dbReference type="Proteomes" id="UP000070186"/>
    </source>
</evidence>
<feature type="transmembrane region" description="Helical" evidence="9">
    <location>
        <begin position="171"/>
        <end position="190"/>
    </location>
</feature>
<feature type="transmembrane region" description="Helical" evidence="9">
    <location>
        <begin position="141"/>
        <end position="159"/>
    </location>
</feature>
<reference evidence="11 12" key="1">
    <citation type="submission" date="2015-12" db="EMBL/GenBank/DDBJ databases">
        <title>Nitrous oxide reduction kinetics distinguish bacteria harboring typical versus atypical NosZ.</title>
        <authorList>
            <person name="Yoon S."/>
            <person name="Nissen S."/>
            <person name="Park D."/>
            <person name="Sanford R.A."/>
            <person name="Loeffler F.E."/>
        </authorList>
    </citation>
    <scope>NUCLEOTIDE SEQUENCE [LARGE SCALE GENOMIC DNA]</scope>
    <source>
        <strain evidence="11 12">ATCC BAA-841</strain>
    </source>
</reference>
<dbReference type="PRINTS" id="PR00344">
    <property type="entry name" value="BCTRLSENSOR"/>
</dbReference>
<dbReference type="GO" id="GO:0000155">
    <property type="term" value="F:phosphorelay sensor kinase activity"/>
    <property type="evidence" value="ECO:0007669"/>
    <property type="project" value="InterPro"/>
</dbReference>
<evidence type="ECO:0000256" key="2">
    <source>
        <dbReference type="ARBA" id="ARBA00012438"/>
    </source>
</evidence>
<keyword evidence="5" id="KW-0547">Nucleotide-binding</keyword>
<dbReference type="Gene3D" id="3.30.450.40">
    <property type="match status" value="1"/>
</dbReference>
<dbReference type="SUPFAM" id="SSF55874">
    <property type="entry name" value="ATPase domain of HSP90 chaperone/DNA topoisomerase II/histidine kinase"/>
    <property type="match status" value="1"/>
</dbReference>
<dbReference type="AlphaFoldDB" id="A0A133XKC8"/>
<feature type="transmembrane region" description="Helical" evidence="9">
    <location>
        <begin position="242"/>
        <end position="262"/>
    </location>
</feature>
<dbReference type="InterPro" id="IPR036097">
    <property type="entry name" value="HisK_dim/P_sf"/>
</dbReference>
<evidence type="ECO:0000313" key="11">
    <source>
        <dbReference type="EMBL" id="KXB31377.1"/>
    </source>
</evidence>
<sequence>MENQPASLIAWSFGIAASGYLLFAAYLFSLGTEWRHSARPRALLLTMLISACWAGLGTAFALTDSPLLLLANTLADFLRYGSWYGFLILLLAFDKKSVEKTRPTIASWLTPACWVAVISGIALHLAIGFGLISIEHWARTVLFQALLMILLGLILVEQLFRNVSEDSRWNVKPLCLGLGGLFIFDLYLYSDALMFNRIDADALAVRGFVNTLVIPLFIASTLRSRDWTSKIRLSQKAAFHSATLLIAGLYLLFMSGIGYYVRYFGGDWGRALQLGLLFAGLLGLGYLVVSGSMRAKLRVLVGKHFFSYRYDYREEWLRFTQTLSTQDSPQAMGQQVVRGLANMVESPGGGLWLLDSGRTIFCQAARWNIPVESSREGFESPLVQFLLTSGWVINLEEYRCFPGRYGQLDIPAWVSNIPNAWLIVPLMVGTEINGFVILTSSRTRIDINWEVNDLLRTAGCQAAGFLAKMQATEALLESKKFDAFNKMSAFVVHDLKNIVTQLSLMLRNAERHRDNPEFQQDMLMTVEHSVERMRQLMMQLREGATPPGTPCGVNLPDVIERIQRGKINQGRLLEIRLHERLTTRGHEERLERVIGHLVQNALDATDPSGRVWISLEKRGDRAAIEVGDTGHGMSQEFIRNRLFKPFQSTKQSGMGIGAFESAQYIKELGGEMLVDSEENRGTRITMILPLFDLRTESDLKEGDAS</sequence>
<dbReference type="EMBL" id="LODL01000013">
    <property type="protein sequence ID" value="KXB31377.1"/>
    <property type="molecule type" value="Genomic_DNA"/>
</dbReference>
<evidence type="ECO:0000256" key="7">
    <source>
        <dbReference type="ARBA" id="ARBA00022840"/>
    </source>
</evidence>
<keyword evidence="9" id="KW-0812">Transmembrane</keyword>
<dbReference type="CDD" id="cd00082">
    <property type="entry name" value="HisKA"/>
    <property type="match status" value="1"/>
</dbReference>
<keyword evidence="6 11" id="KW-0418">Kinase</keyword>
<dbReference type="Proteomes" id="UP000070186">
    <property type="component" value="Unassembled WGS sequence"/>
</dbReference>
<comment type="caution">
    <text evidence="11">The sequence shown here is derived from an EMBL/GenBank/DDBJ whole genome shotgun (WGS) entry which is preliminary data.</text>
</comment>
<dbReference type="InterPro" id="IPR036890">
    <property type="entry name" value="HATPase_C_sf"/>
</dbReference>
<protein>
    <recommendedName>
        <fullName evidence="2">histidine kinase</fullName>
        <ecNumber evidence="2">2.7.13.3</ecNumber>
    </recommendedName>
</protein>
<dbReference type="GO" id="GO:0005524">
    <property type="term" value="F:ATP binding"/>
    <property type="evidence" value="ECO:0007669"/>
    <property type="project" value="UniProtKB-KW"/>
</dbReference>
<feature type="transmembrane region" description="Helical" evidence="9">
    <location>
        <begin position="202"/>
        <end position="222"/>
    </location>
</feature>
<evidence type="ECO:0000256" key="8">
    <source>
        <dbReference type="ARBA" id="ARBA00023012"/>
    </source>
</evidence>
<evidence type="ECO:0000256" key="5">
    <source>
        <dbReference type="ARBA" id="ARBA00022741"/>
    </source>
</evidence>
<dbReference type="InterPro" id="IPR005467">
    <property type="entry name" value="His_kinase_dom"/>
</dbReference>
<evidence type="ECO:0000259" key="10">
    <source>
        <dbReference type="PROSITE" id="PS50109"/>
    </source>
</evidence>
<evidence type="ECO:0000256" key="4">
    <source>
        <dbReference type="ARBA" id="ARBA00022679"/>
    </source>
</evidence>
<evidence type="ECO:0000256" key="1">
    <source>
        <dbReference type="ARBA" id="ARBA00000085"/>
    </source>
</evidence>
<keyword evidence="4" id="KW-0808">Transferase</keyword>
<dbReference type="SUPFAM" id="SSF55781">
    <property type="entry name" value="GAF domain-like"/>
    <property type="match status" value="1"/>
</dbReference>
<dbReference type="InterPro" id="IPR003661">
    <property type="entry name" value="HisK_dim/P_dom"/>
</dbReference>
<dbReference type="InterPro" id="IPR014265">
    <property type="entry name" value="XrtA/PrsK"/>
</dbReference>
<dbReference type="InterPro" id="IPR029016">
    <property type="entry name" value="GAF-like_dom_sf"/>
</dbReference>
<dbReference type="SMART" id="SM00387">
    <property type="entry name" value="HATPase_c"/>
    <property type="match status" value="1"/>
</dbReference>
<feature type="transmembrane region" description="Helical" evidence="9">
    <location>
        <begin position="6"/>
        <end position="30"/>
    </location>
</feature>
<keyword evidence="12" id="KW-1185">Reference proteome</keyword>
<dbReference type="RefSeq" id="WP_066881969.1">
    <property type="nucleotide sequence ID" value="NZ_LODL01000013.1"/>
</dbReference>
<keyword evidence="8" id="KW-0902">Two-component regulatory system</keyword>
<evidence type="ECO:0000256" key="6">
    <source>
        <dbReference type="ARBA" id="ARBA00022777"/>
    </source>
</evidence>
<feature type="transmembrane region" description="Helical" evidence="9">
    <location>
        <begin position="268"/>
        <end position="289"/>
    </location>
</feature>
<dbReference type="InterPro" id="IPR003594">
    <property type="entry name" value="HATPase_dom"/>
</dbReference>
<keyword evidence="3" id="KW-0597">Phosphoprotein</keyword>
<dbReference type="PANTHER" id="PTHR43065">
    <property type="entry name" value="SENSOR HISTIDINE KINASE"/>
    <property type="match status" value="1"/>
</dbReference>
<evidence type="ECO:0000256" key="3">
    <source>
        <dbReference type="ARBA" id="ARBA00022553"/>
    </source>
</evidence>
<keyword evidence="9" id="KW-0472">Membrane</keyword>
<dbReference type="PROSITE" id="PS50109">
    <property type="entry name" value="HIS_KIN"/>
    <property type="match status" value="1"/>
</dbReference>
<keyword evidence="7" id="KW-0067">ATP-binding</keyword>
<feature type="transmembrane region" description="Helical" evidence="9">
    <location>
        <begin position="42"/>
        <end position="62"/>
    </location>
</feature>
<keyword evidence="9" id="KW-1133">Transmembrane helix</keyword>